<dbReference type="Proteomes" id="UP000759103">
    <property type="component" value="Unassembled WGS sequence"/>
</dbReference>
<evidence type="ECO:0000313" key="2">
    <source>
        <dbReference type="Proteomes" id="UP000759103"/>
    </source>
</evidence>
<sequence>MQIAAARVTGRRWAVAMRDAEWERFGTGICAAARLRLTAVMEHFCDHGERDLPRGAFRWLTASGRPRGAAREGAFEARGTVLRGHATDRVFFVTKIAVDPTVSAPPARRRRRLEGGGERQLALALLTAKEEGDG</sequence>
<comment type="caution">
    <text evidence="1">The sequence shown here is derived from an EMBL/GenBank/DDBJ whole genome shotgun (WGS) entry which is preliminary data.</text>
</comment>
<reference evidence="1 2" key="1">
    <citation type="submission" date="2021-07" db="EMBL/GenBank/DDBJ databases">
        <title>Sphingomonas sp.</title>
        <authorList>
            <person name="Feng G."/>
            <person name="Li J."/>
            <person name="Pan M."/>
        </authorList>
    </citation>
    <scope>NUCLEOTIDE SEQUENCE [LARGE SCALE GENOMIC DNA]</scope>
    <source>
        <strain evidence="1 2">RRHST34</strain>
    </source>
</reference>
<dbReference type="RefSeq" id="WP_219747876.1">
    <property type="nucleotide sequence ID" value="NZ_JAHXZN010000001.1"/>
</dbReference>
<protein>
    <submittedName>
        <fullName evidence="1">Uncharacterized protein</fullName>
    </submittedName>
</protein>
<gene>
    <name evidence="1" type="ORF">KZ820_07240</name>
</gene>
<dbReference type="EMBL" id="JAHXZN010000001">
    <property type="protein sequence ID" value="MBW6530527.1"/>
    <property type="molecule type" value="Genomic_DNA"/>
</dbReference>
<proteinExistence type="predicted"/>
<accession>A0ABS7BLP2</accession>
<keyword evidence="2" id="KW-1185">Reference proteome</keyword>
<name>A0ABS7BLP2_9SPHN</name>
<organism evidence="1 2">
    <name type="scientific">Sphingomonas citri</name>
    <dbReference type="NCBI Taxonomy" id="2862499"/>
    <lineage>
        <taxon>Bacteria</taxon>
        <taxon>Pseudomonadati</taxon>
        <taxon>Pseudomonadota</taxon>
        <taxon>Alphaproteobacteria</taxon>
        <taxon>Sphingomonadales</taxon>
        <taxon>Sphingomonadaceae</taxon>
        <taxon>Sphingomonas</taxon>
    </lineage>
</organism>
<evidence type="ECO:0000313" key="1">
    <source>
        <dbReference type="EMBL" id="MBW6530527.1"/>
    </source>
</evidence>